<dbReference type="SFLD" id="SFLDG01205">
    <property type="entry name" value="AMPS.1"/>
    <property type="match status" value="1"/>
</dbReference>
<dbReference type="InterPro" id="IPR010987">
    <property type="entry name" value="Glutathione-S-Trfase_C-like"/>
</dbReference>
<evidence type="ECO:0000313" key="9">
    <source>
        <dbReference type="EMBL" id="CAF1644552.1"/>
    </source>
</evidence>
<feature type="domain" description="GST N-terminal" evidence="6">
    <location>
        <begin position="1"/>
        <end position="80"/>
    </location>
</feature>
<dbReference type="AlphaFoldDB" id="A0A816E939"/>
<dbReference type="FunFam" id="1.20.1050.10:FF:000030">
    <property type="entry name" value="Glutathione S-transferase S1"/>
    <property type="match status" value="1"/>
</dbReference>
<dbReference type="InterPro" id="IPR004045">
    <property type="entry name" value="Glutathione_S-Trfase_N"/>
</dbReference>
<dbReference type="SFLD" id="SFLDS00019">
    <property type="entry name" value="Glutathione_Transferase_(cytos"/>
    <property type="match status" value="1"/>
</dbReference>
<evidence type="ECO:0000256" key="5">
    <source>
        <dbReference type="SAM" id="Phobius"/>
    </source>
</evidence>
<feature type="transmembrane region" description="Helical" evidence="5">
    <location>
        <begin position="290"/>
        <end position="312"/>
    </location>
</feature>
<dbReference type="GO" id="GO:0006749">
    <property type="term" value="P:glutathione metabolic process"/>
    <property type="evidence" value="ECO:0007669"/>
    <property type="project" value="TreeGrafter"/>
</dbReference>
<dbReference type="InterPro" id="IPR004046">
    <property type="entry name" value="GST_C"/>
</dbReference>
<evidence type="ECO:0000256" key="4">
    <source>
        <dbReference type="ARBA" id="ARBA00049616"/>
    </source>
</evidence>
<comment type="function">
    <text evidence="4">S-crystallins are structural components of squids and octopi eye lens. Contains relatively little if any GST activity.</text>
</comment>
<protein>
    <recommendedName>
        <fullName evidence="1">glutathione transferase</fullName>
        <ecNumber evidence="1">2.5.1.18</ecNumber>
    </recommendedName>
</protein>
<organism evidence="9 10">
    <name type="scientific">Adineta steineri</name>
    <dbReference type="NCBI Taxonomy" id="433720"/>
    <lineage>
        <taxon>Eukaryota</taxon>
        <taxon>Metazoa</taxon>
        <taxon>Spiralia</taxon>
        <taxon>Gnathifera</taxon>
        <taxon>Rotifera</taxon>
        <taxon>Eurotatoria</taxon>
        <taxon>Bdelloidea</taxon>
        <taxon>Adinetida</taxon>
        <taxon>Adinetidae</taxon>
        <taxon>Adineta</taxon>
    </lineage>
</organism>
<evidence type="ECO:0000259" key="7">
    <source>
        <dbReference type="PROSITE" id="PS50405"/>
    </source>
</evidence>
<sequence length="466" mass="54384">MSYKLHYFNVRGYAEISRLIFAAAGQNFEDIRYERNSEEWTKHKNEMPLGQVPVLEYDGMKLPQSKAIARFLANQFHLAGKDNFEQAKVDSIVDTLYDLVTAFIPVRMEQDETKQKELAKKFFDEELPKHLKNLETLGKMYSNGGSFFVGNQLTWADLTFYNFTDLIFQSNSDCLNNYSWLQNNRAEVEKQPKIAEYLKNLNIQHVISYLQYLWKKTTTNVQQETVSVINENDEIAREPSILPPSYTVGDLQQNLGCHTVGIIGGTNPDEDEKIIQNILRMIKGHERRQLWWNLFSFLFILLLLPPVIFLIFMPICMYKKRMSGMNQIIKNGIRYMIRLEGDQWIRYVQHINNDSKQKMNKSSRKELLSRSYGHILIGTDGFFLDSMLGMQYENIMIVRTEIIQAPNKIDMMLRAWFCRRSVVIRTQNGQTNGAVNNDPFKFDIFLPLNMSTELVSSITNFMKLES</sequence>
<dbReference type="CDD" id="cd03192">
    <property type="entry name" value="GST_C_Sigma_like"/>
    <property type="match status" value="1"/>
</dbReference>
<dbReference type="PROSITE" id="PS50404">
    <property type="entry name" value="GST_NTER"/>
    <property type="match status" value="1"/>
</dbReference>
<dbReference type="EMBL" id="CAJNOI010003001">
    <property type="protein sequence ID" value="CAF1501265.1"/>
    <property type="molecule type" value="Genomic_DNA"/>
</dbReference>
<dbReference type="SUPFAM" id="SSF52833">
    <property type="entry name" value="Thioredoxin-like"/>
    <property type="match status" value="1"/>
</dbReference>
<evidence type="ECO:0000259" key="6">
    <source>
        <dbReference type="PROSITE" id="PS50404"/>
    </source>
</evidence>
<dbReference type="InterPro" id="IPR036249">
    <property type="entry name" value="Thioredoxin-like_sf"/>
</dbReference>
<reference evidence="9" key="1">
    <citation type="submission" date="2021-02" db="EMBL/GenBank/DDBJ databases">
        <authorList>
            <person name="Nowell W R."/>
        </authorList>
    </citation>
    <scope>NUCLEOTIDE SEQUENCE</scope>
</reference>
<dbReference type="FunFam" id="3.40.30.10:FF:000035">
    <property type="entry name" value="hematopoietic prostaglandin D synthase"/>
    <property type="match status" value="1"/>
</dbReference>
<comment type="catalytic activity">
    <reaction evidence="3">
        <text>RX + glutathione = an S-substituted glutathione + a halide anion + H(+)</text>
        <dbReference type="Rhea" id="RHEA:16437"/>
        <dbReference type="ChEBI" id="CHEBI:15378"/>
        <dbReference type="ChEBI" id="CHEBI:16042"/>
        <dbReference type="ChEBI" id="CHEBI:17792"/>
        <dbReference type="ChEBI" id="CHEBI:57925"/>
        <dbReference type="ChEBI" id="CHEBI:90779"/>
        <dbReference type="EC" id="2.5.1.18"/>
    </reaction>
</comment>
<evidence type="ECO:0000256" key="1">
    <source>
        <dbReference type="ARBA" id="ARBA00012452"/>
    </source>
</evidence>
<feature type="domain" description="GST C-terminal" evidence="7">
    <location>
        <begin position="82"/>
        <end position="209"/>
    </location>
</feature>
<evidence type="ECO:0000256" key="2">
    <source>
        <dbReference type="ARBA" id="ARBA00022679"/>
    </source>
</evidence>
<dbReference type="Pfam" id="PF02798">
    <property type="entry name" value="GST_N"/>
    <property type="match status" value="1"/>
</dbReference>
<keyword evidence="2" id="KW-0808">Transferase</keyword>
<dbReference type="Proteomes" id="UP000663832">
    <property type="component" value="Unassembled WGS sequence"/>
</dbReference>
<evidence type="ECO:0000313" key="10">
    <source>
        <dbReference type="Proteomes" id="UP000663832"/>
    </source>
</evidence>
<dbReference type="InterPro" id="IPR040079">
    <property type="entry name" value="Glutathione_S-Trfase"/>
</dbReference>
<evidence type="ECO:0000256" key="3">
    <source>
        <dbReference type="ARBA" id="ARBA00047960"/>
    </source>
</evidence>
<dbReference type="OrthoDB" id="414243at2759"/>
<dbReference type="Pfam" id="PF14497">
    <property type="entry name" value="GST_C_3"/>
    <property type="match status" value="1"/>
</dbReference>
<dbReference type="Gene3D" id="3.40.30.10">
    <property type="entry name" value="Glutaredoxin"/>
    <property type="match status" value="1"/>
</dbReference>
<dbReference type="InterPro" id="IPR050213">
    <property type="entry name" value="GST_superfamily"/>
</dbReference>
<keyword evidence="10" id="KW-1185">Reference proteome</keyword>
<dbReference type="EMBL" id="CAJNOM010003345">
    <property type="protein sequence ID" value="CAF1644552.1"/>
    <property type="molecule type" value="Genomic_DNA"/>
</dbReference>
<dbReference type="SUPFAM" id="SSF47616">
    <property type="entry name" value="GST C-terminal domain-like"/>
    <property type="match status" value="1"/>
</dbReference>
<feature type="non-terminal residue" evidence="9">
    <location>
        <position position="1"/>
    </location>
</feature>
<dbReference type="PANTHER" id="PTHR11571:SF224">
    <property type="entry name" value="HEMATOPOIETIC PROSTAGLANDIN D SYNTHASE"/>
    <property type="match status" value="1"/>
</dbReference>
<proteinExistence type="predicted"/>
<evidence type="ECO:0000313" key="8">
    <source>
        <dbReference type="EMBL" id="CAF1501265.1"/>
    </source>
</evidence>
<dbReference type="EC" id="2.5.1.18" evidence="1"/>
<keyword evidence="5" id="KW-0812">Transmembrane</keyword>
<dbReference type="CDD" id="cd03039">
    <property type="entry name" value="GST_N_Sigma_like"/>
    <property type="match status" value="1"/>
</dbReference>
<dbReference type="SFLD" id="SFLDG00363">
    <property type="entry name" value="AMPS_(cytGST):_Alpha-__Mu-__Pi"/>
    <property type="match status" value="1"/>
</dbReference>
<dbReference type="Proteomes" id="UP000663877">
    <property type="component" value="Unassembled WGS sequence"/>
</dbReference>
<gene>
    <name evidence="8" type="ORF">BJG266_LOCUS43183</name>
    <name evidence="9" type="ORF">QVE165_LOCUS60100</name>
</gene>
<dbReference type="GO" id="GO:0004364">
    <property type="term" value="F:glutathione transferase activity"/>
    <property type="evidence" value="ECO:0007669"/>
    <property type="project" value="UniProtKB-EC"/>
</dbReference>
<name>A0A816E939_9BILA</name>
<dbReference type="Gene3D" id="1.20.1050.10">
    <property type="match status" value="1"/>
</dbReference>
<keyword evidence="5" id="KW-0472">Membrane</keyword>
<dbReference type="PANTHER" id="PTHR11571">
    <property type="entry name" value="GLUTATHIONE S-TRANSFERASE"/>
    <property type="match status" value="1"/>
</dbReference>
<accession>A0A816E939</accession>
<comment type="caution">
    <text evidence="9">The sequence shown here is derived from an EMBL/GenBank/DDBJ whole genome shotgun (WGS) entry which is preliminary data.</text>
</comment>
<keyword evidence="5" id="KW-1133">Transmembrane helix</keyword>
<dbReference type="InterPro" id="IPR036282">
    <property type="entry name" value="Glutathione-S-Trfase_C_sf"/>
</dbReference>
<dbReference type="PROSITE" id="PS50405">
    <property type="entry name" value="GST_CTER"/>
    <property type="match status" value="1"/>
</dbReference>